<name>A0A160T3M7_9CHLR</name>
<accession>A0A160T3M7</accession>
<sequence>MKLLGKIALILLAAVLVAGATLALTNRGALASLTAGGPSLEGRERPEMADGDFASGQRPARGEGGDHHGDQSLWSGLMGIARNLGVIAAIVAGVWLITWAGGRFAARRKMERTGKEKMPDEMILSDQ</sequence>
<keyword evidence="2" id="KW-1133">Transmembrane helix</keyword>
<evidence type="ECO:0000256" key="1">
    <source>
        <dbReference type="SAM" id="MobiDB-lite"/>
    </source>
</evidence>
<dbReference type="Proteomes" id="UP000215027">
    <property type="component" value="Chromosome I"/>
</dbReference>
<feature type="compositionally biased region" description="Basic and acidic residues" evidence="1">
    <location>
        <begin position="60"/>
        <end position="69"/>
    </location>
</feature>
<evidence type="ECO:0000313" key="4">
    <source>
        <dbReference type="Proteomes" id="UP000215027"/>
    </source>
</evidence>
<keyword evidence="2" id="KW-0812">Transmembrane</keyword>
<gene>
    <name evidence="3" type="ORF">CFX0092_A2516</name>
</gene>
<dbReference type="RefSeq" id="WP_095043729.1">
    <property type="nucleotide sequence ID" value="NZ_LN890655.1"/>
</dbReference>
<keyword evidence="4" id="KW-1185">Reference proteome</keyword>
<feature type="region of interest" description="Disordered" evidence="1">
    <location>
        <begin position="35"/>
        <end position="69"/>
    </location>
</feature>
<reference evidence="3" key="1">
    <citation type="submission" date="2016-01" db="EMBL/GenBank/DDBJ databases">
        <authorList>
            <person name="Mcilroy J.S."/>
            <person name="Karst M S."/>
            <person name="Albertsen M."/>
        </authorList>
    </citation>
    <scope>NUCLEOTIDE SEQUENCE</scope>
    <source>
        <strain evidence="3">Cfx-K</strain>
    </source>
</reference>
<organism evidence="3 4">
    <name type="scientific">Candidatus Promineifilum breve</name>
    <dbReference type="NCBI Taxonomy" id="1806508"/>
    <lineage>
        <taxon>Bacteria</taxon>
        <taxon>Bacillati</taxon>
        <taxon>Chloroflexota</taxon>
        <taxon>Ardenticatenia</taxon>
        <taxon>Candidatus Promineifilales</taxon>
        <taxon>Candidatus Promineifilaceae</taxon>
        <taxon>Candidatus Promineifilum</taxon>
    </lineage>
</organism>
<proteinExistence type="predicted"/>
<keyword evidence="2" id="KW-0472">Membrane</keyword>
<evidence type="ECO:0000313" key="3">
    <source>
        <dbReference type="EMBL" id="CUS04394.2"/>
    </source>
</evidence>
<dbReference type="AlphaFoldDB" id="A0A160T3M7"/>
<evidence type="ECO:0000256" key="2">
    <source>
        <dbReference type="SAM" id="Phobius"/>
    </source>
</evidence>
<protein>
    <submittedName>
        <fullName evidence="3">Uncharacterized protein</fullName>
    </submittedName>
</protein>
<feature type="transmembrane region" description="Helical" evidence="2">
    <location>
        <begin position="80"/>
        <end position="102"/>
    </location>
</feature>
<dbReference type="KEGG" id="pbf:CFX0092_A2516"/>
<dbReference type="EMBL" id="LN890655">
    <property type="protein sequence ID" value="CUS04394.2"/>
    <property type="molecule type" value="Genomic_DNA"/>
</dbReference>